<name>A0A3M4A120_PSEMA</name>
<protein>
    <submittedName>
        <fullName evidence="2">Uncharacterized protein</fullName>
    </submittedName>
</protein>
<dbReference type="Proteomes" id="UP000276587">
    <property type="component" value="Unassembled WGS sequence"/>
</dbReference>
<dbReference type="EMBL" id="RBQF01000397">
    <property type="protein sequence ID" value="RMP00459.1"/>
    <property type="molecule type" value="Genomic_DNA"/>
</dbReference>
<reference evidence="2 3" key="1">
    <citation type="submission" date="2018-08" db="EMBL/GenBank/DDBJ databases">
        <title>Recombination of ecologically and evolutionarily significant loci maintains genetic cohesion in the Pseudomonas syringae species complex.</title>
        <authorList>
            <person name="Dillon M."/>
            <person name="Thakur S."/>
            <person name="Almeida R.N.D."/>
            <person name="Weir B.S."/>
            <person name="Guttman D.S."/>
        </authorList>
    </citation>
    <scope>NUCLEOTIDE SEQUENCE [LARGE SCALE GENOMIC DNA]</scope>
    <source>
        <strain evidence="2 3">ICMP 3555</strain>
    </source>
</reference>
<evidence type="ECO:0000313" key="3">
    <source>
        <dbReference type="Proteomes" id="UP000276587"/>
    </source>
</evidence>
<sequence>MHIQRPQFIPQTVAEPSPNVPVPPPVEPPNGPVIASDTPVTRSRREVAVTPGSSSRTVEASRLDRVDDPKLEIKKEATSPNGLFAVSYSIPVAGSGLNNITFPMIIDEGLQRKTAQDPGIYYAMLFDVSNEQGKSLDGGYIGIQPRQDGKALVMFSGFGSHFSAPKGRAEADGGEGGSNSTLVDFEFGHKYNLTVTRDPDNPQRLKGYIQDVTDPAHPGIKQHVEDLDVDQKFVFAASNTGFVEHYGADISRSSQIAPTRGSFFAPFTTEADGTVKAGEVRSDGFYGRYKNAMIGDQEVTKVAGKGQEVYFTFQGAGYGAKA</sequence>
<gene>
    <name evidence="2" type="ORF">ALQ29_00475</name>
</gene>
<feature type="region of interest" description="Disordered" evidence="1">
    <location>
        <begin position="1"/>
        <end position="63"/>
    </location>
</feature>
<proteinExistence type="predicted"/>
<comment type="caution">
    <text evidence="2">The sequence shown here is derived from an EMBL/GenBank/DDBJ whole genome shotgun (WGS) entry which is preliminary data.</text>
</comment>
<keyword evidence="3" id="KW-1185">Reference proteome</keyword>
<dbReference type="RefSeq" id="WP_244159537.1">
    <property type="nucleotide sequence ID" value="NZ_RBPW01000017.1"/>
</dbReference>
<organism evidence="2 3">
    <name type="scientific">Pseudomonas marginalis pv. marginalis</name>
    <dbReference type="NCBI Taxonomy" id="97473"/>
    <lineage>
        <taxon>Bacteria</taxon>
        <taxon>Pseudomonadati</taxon>
        <taxon>Pseudomonadota</taxon>
        <taxon>Gammaproteobacteria</taxon>
        <taxon>Pseudomonadales</taxon>
        <taxon>Pseudomonadaceae</taxon>
        <taxon>Pseudomonas</taxon>
    </lineage>
</organism>
<feature type="compositionally biased region" description="Pro residues" evidence="1">
    <location>
        <begin position="18"/>
        <end position="31"/>
    </location>
</feature>
<evidence type="ECO:0000256" key="1">
    <source>
        <dbReference type="SAM" id="MobiDB-lite"/>
    </source>
</evidence>
<evidence type="ECO:0000313" key="2">
    <source>
        <dbReference type="EMBL" id="RMP00459.1"/>
    </source>
</evidence>
<dbReference type="AlphaFoldDB" id="A0A3M4A120"/>
<accession>A0A3M4A120</accession>